<dbReference type="Gene3D" id="3.30.70.920">
    <property type="match status" value="1"/>
</dbReference>
<evidence type="ECO:0000313" key="3">
    <source>
        <dbReference type="Proteomes" id="UP000296822"/>
    </source>
</evidence>
<dbReference type="EMBL" id="CP031305">
    <property type="protein sequence ID" value="QCC54139.1"/>
    <property type="molecule type" value="Genomic_DNA"/>
</dbReference>
<sequence length="76" mass="8061">MVHAYATIDTATGTAEGICQTLRDTDGVVEAHVIAGDFDVMVEFAGENTQEILATITESVRPLEGVGATRTYVCLD</sequence>
<dbReference type="GeneID" id="39850863"/>
<protein>
    <submittedName>
        <fullName evidence="2">Lrp/AsnC family transcriptional regulator</fullName>
    </submittedName>
</protein>
<dbReference type="Pfam" id="PF01037">
    <property type="entry name" value="AsnC_trans_reg"/>
    <property type="match status" value="1"/>
</dbReference>
<feature type="domain" description="Transcription regulator AsnC/Lrp ligand binding" evidence="1">
    <location>
        <begin position="16"/>
        <end position="75"/>
    </location>
</feature>
<dbReference type="InterPro" id="IPR019887">
    <property type="entry name" value="Tscrpt_reg_AsnC/Lrp_C"/>
</dbReference>
<reference evidence="2 3" key="1">
    <citation type="journal article" date="2019" name="Nat. Commun.">
        <title>A new type of DNA phosphorothioation-based antiviral system in archaea.</title>
        <authorList>
            <person name="Xiong L."/>
            <person name="Liu S."/>
            <person name="Chen S."/>
            <person name="Xiao Y."/>
            <person name="Zhu B."/>
            <person name="Gao Y."/>
            <person name="Zhang Y."/>
            <person name="Chen B."/>
            <person name="Luo J."/>
            <person name="Deng Z."/>
            <person name="Chen X."/>
            <person name="Wang L."/>
            <person name="Chen S."/>
        </authorList>
    </citation>
    <scope>NUCLEOTIDE SEQUENCE [LARGE SCALE GENOMIC DNA]</scope>
    <source>
        <strain evidence="2 3">JCM 10635</strain>
    </source>
</reference>
<organism evidence="2 3">
    <name type="scientific">Natronorubrum bangense</name>
    <dbReference type="NCBI Taxonomy" id="61858"/>
    <lineage>
        <taxon>Archaea</taxon>
        <taxon>Methanobacteriati</taxon>
        <taxon>Methanobacteriota</taxon>
        <taxon>Stenosarchaea group</taxon>
        <taxon>Halobacteria</taxon>
        <taxon>Halobacteriales</taxon>
        <taxon>Natrialbaceae</taxon>
        <taxon>Natronorubrum</taxon>
    </lineage>
</organism>
<dbReference type="InterPro" id="IPR011008">
    <property type="entry name" value="Dimeric_a/b-barrel"/>
</dbReference>
<gene>
    <name evidence="2" type="ORF">DV706_06345</name>
</gene>
<dbReference type="Proteomes" id="UP000296822">
    <property type="component" value="Chromosome"/>
</dbReference>
<dbReference type="KEGG" id="nbg:DV706_06345"/>
<evidence type="ECO:0000259" key="1">
    <source>
        <dbReference type="Pfam" id="PF01037"/>
    </source>
</evidence>
<proteinExistence type="predicted"/>
<evidence type="ECO:0000313" key="2">
    <source>
        <dbReference type="EMBL" id="QCC54139.1"/>
    </source>
</evidence>
<accession>A0A4D6HJL6</accession>
<dbReference type="AlphaFoldDB" id="A0A4D6HJL6"/>
<name>A0A4D6HJL6_9EURY</name>
<dbReference type="RefSeq" id="WP_006065471.1">
    <property type="nucleotide sequence ID" value="NZ_CP031305.1"/>
</dbReference>
<dbReference type="SUPFAM" id="SSF54909">
    <property type="entry name" value="Dimeric alpha+beta barrel"/>
    <property type="match status" value="1"/>
</dbReference>